<evidence type="ECO:0000313" key="1">
    <source>
        <dbReference type="Proteomes" id="UP000887565"/>
    </source>
</evidence>
<protein>
    <submittedName>
        <fullName evidence="2">Uncharacterized protein</fullName>
    </submittedName>
</protein>
<evidence type="ECO:0000313" key="2">
    <source>
        <dbReference type="WBParaSite" id="nRc.2.0.1.t31556-RA"/>
    </source>
</evidence>
<proteinExistence type="predicted"/>
<reference evidence="2" key="1">
    <citation type="submission" date="2022-11" db="UniProtKB">
        <authorList>
            <consortium name="WormBaseParasite"/>
        </authorList>
    </citation>
    <scope>IDENTIFICATION</scope>
</reference>
<dbReference type="WBParaSite" id="nRc.2.0.1.t31556-RA">
    <property type="protein sequence ID" value="nRc.2.0.1.t31556-RA"/>
    <property type="gene ID" value="nRc.2.0.1.g31556"/>
</dbReference>
<dbReference type="Proteomes" id="UP000887565">
    <property type="component" value="Unplaced"/>
</dbReference>
<name>A0A915JYL2_ROMCU</name>
<sequence length="8" mass="1026">MQRLTKFC</sequence>
<keyword evidence="1" id="KW-1185">Reference proteome</keyword>
<organism evidence="1 2">
    <name type="scientific">Romanomermis culicivorax</name>
    <name type="common">Nematode worm</name>
    <dbReference type="NCBI Taxonomy" id="13658"/>
    <lineage>
        <taxon>Eukaryota</taxon>
        <taxon>Metazoa</taxon>
        <taxon>Ecdysozoa</taxon>
        <taxon>Nematoda</taxon>
        <taxon>Enoplea</taxon>
        <taxon>Dorylaimia</taxon>
        <taxon>Mermithida</taxon>
        <taxon>Mermithoidea</taxon>
        <taxon>Mermithidae</taxon>
        <taxon>Romanomermis</taxon>
    </lineage>
</organism>
<accession>A0A915JYL2</accession>